<dbReference type="PANTHER" id="PTHR33595">
    <property type="entry name" value="VON WILLEBRAND FACTOR A DOMAIN PROTEIN"/>
    <property type="match status" value="1"/>
</dbReference>
<dbReference type="EMBL" id="ABEU02000011">
    <property type="protein sequence ID" value="PNR44983.1"/>
    <property type="molecule type" value="Genomic_DNA"/>
</dbReference>
<dbReference type="Gramene" id="Pp3c11_8450V3.1">
    <property type="protein sequence ID" value="Pp3c11_8450V3.1"/>
    <property type="gene ID" value="Pp3c11_8450"/>
</dbReference>
<gene>
    <name evidence="4" type="primary">LOC112288774</name>
    <name evidence="3" type="ORF">PHYPA_014753</name>
</gene>
<dbReference type="Pfam" id="PF25821">
    <property type="entry name" value="DUF7950"/>
    <property type="match status" value="1"/>
</dbReference>
<dbReference type="KEGG" id="ppp:112288774"/>
<dbReference type="Gramene" id="Pp3c11_8450V3.2">
    <property type="protein sequence ID" value="Pp3c11_8450V3.2"/>
    <property type="gene ID" value="Pp3c11_8450"/>
</dbReference>
<feature type="region of interest" description="Disordered" evidence="1">
    <location>
        <begin position="75"/>
        <end position="138"/>
    </location>
</feature>
<evidence type="ECO:0000259" key="2">
    <source>
        <dbReference type="Pfam" id="PF25821"/>
    </source>
</evidence>
<reference evidence="3 5" key="1">
    <citation type="journal article" date="2008" name="Science">
        <title>The Physcomitrella genome reveals evolutionary insights into the conquest of land by plants.</title>
        <authorList>
            <person name="Rensing S."/>
            <person name="Lang D."/>
            <person name="Zimmer A."/>
            <person name="Terry A."/>
            <person name="Salamov A."/>
            <person name="Shapiro H."/>
            <person name="Nishiyama T."/>
            <person name="Perroud P.-F."/>
            <person name="Lindquist E."/>
            <person name="Kamisugi Y."/>
            <person name="Tanahashi T."/>
            <person name="Sakakibara K."/>
            <person name="Fujita T."/>
            <person name="Oishi K."/>
            <person name="Shin-I T."/>
            <person name="Kuroki Y."/>
            <person name="Toyoda A."/>
            <person name="Suzuki Y."/>
            <person name="Hashimoto A."/>
            <person name="Yamaguchi K."/>
            <person name="Sugano A."/>
            <person name="Kohara Y."/>
            <person name="Fujiyama A."/>
            <person name="Anterola A."/>
            <person name="Aoki S."/>
            <person name="Ashton N."/>
            <person name="Barbazuk W.B."/>
            <person name="Barker E."/>
            <person name="Bennetzen J."/>
            <person name="Bezanilla M."/>
            <person name="Blankenship R."/>
            <person name="Cho S.H."/>
            <person name="Dutcher S."/>
            <person name="Estelle M."/>
            <person name="Fawcett J.A."/>
            <person name="Gundlach H."/>
            <person name="Hanada K."/>
            <person name="Heyl A."/>
            <person name="Hicks K.A."/>
            <person name="Hugh J."/>
            <person name="Lohr M."/>
            <person name="Mayer K."/>
            <person name="Melkozernov A."/>
            <person name="Murata T."/>
            <person name="Nelson D."/>
            <person name="Pils B."/>
            <person name="Prigge M."/>
            <person name="Reiss B."/>
            <person name="Renner T."/>
            <person name="Rombauts S."/>
            <person name="Rushton P."/>
            <person name="Sanderfoot A."/>
            <person name="Schween G."/>
            <person name="Shiu S.-H."/>
            <person name="Stueber K."/>
            <person name="Theodoulou F.L."/>
            <person name="Tu H."/>
            <person name="Van de Peer Y."/>
            <person name="Verrier P.J."/>
            <person name="Waters E."/>
            <person name="Wood A."/>
            <person name="Yang L."/>
            <person name="Cove D."/>
            <person name="Cuming A."/>
            <person name="Hasebe M."/>
            <person name="Lucas S."/>
            <person name="Mishler D.B."/>
            <person name="Reski R."/>
            <person name="Grigoriev I."/>
            <person name="Quatrano R.S."/>
            <person name="Boore J.L."/>
        </authorList>
    </citation>
    <scope>NUCLEOTIDE SEQUENCE [LARGE SCALE GENOMIC DNA]</scope>
    <source>
        <strain evidence="4 5">cv. Gransden 2004</strain>
    </source>
</reference>
<feature type="domain" description="DUF7950" evidence="2">
    <location>
        <begin position="566"/>
        <end position="710"/>
    </location>
</feature>
<reference evidence="4" key="3">
    <citation type="submission" date="2020-12" db="UniProtKB">
        <authorList>
            <consortium name="EnsemblPlants"/>
        </authorList>
    </citation>
    <scope>IDENTIFICATION</scope>
</reference>
<dbReference type="STRING" id="3218.A0A2K1JTY0"/>
<accession>A0A2K1JTY0</accession>
<dbReference type="Proteomes" id="UP000006727">
    <property type="component" value="Chromosome 11"/>
</dbReference>
<evidence type="ECO:0000313" key="4">
    <source>
        <dbReference type="EnsemblPlants" id="Pp3c11_8450V3.1"/>
    </source>
</evidence>
<evidence type="ECO:0000313" key="3">
    <source>
        <dbReference type="EMBL" id="PNR44983.1"/>
    </source>
</evidence>
<dbReference type="GeneID" id="112288774"/>
<evidence type="ECO:0000313" key="5">
    <source>
        <dbReference type="Proteomes" id="UP000006727"/>
    </source>
</evidence>
<dbReference type="EnsemblPlants" id="Pp3c11_8450V3.2">
    <property type="protein sequence ID" value="Pp3c11_8450V3.2"/>
    <property type="gene ID" value="Pp3c11_8450"/>
</dbReference>
<protein>
    <recommendedName>
        <fullName evidence="2">DUF7950 domain-containing protein</fullName>
    </recommendedName>
</protein>
<dbReference type="InterPro" id="IPR057710">
    <property type="entry name" value="DUF7950"/>
</dbReference>
<organism evidence="3">
    <name type="scientific">Physcomitrium patens</name>
    <name type="common">Spreading-leaved earth moss</name>
    <name type="synonym">Physcomitrella patens</name>
    <dbReference type="NCBI Taxonomy" id="3218"/>
    <lineage>
        <taxon>Eukaryota</taxon>
        <taxon>Viridiplantae</taxon>
        <taxon>Streptophyta</taxon>
        <taxon>Embryophyta</taxon>
        <taxon>Bryophyta</taxon>
        <taxon>Bryophytina</taxon>
        <taxon>Bryopsida</taxon>
        <taxon>Funariidae</taxon>
        <taxon>Funariales</taxon>
        <taxon>Funariaceae</taxon>
        <taxon>Physcomitrium</taxon>
    </lineage>
</organism>
<dbReference type="AlphaFoldDB" id="A0A2K1JTY0"/>
<dbReference type="PANTHER" id="PTHR33595:SF7">
    <property type="entry name" value="OS12G0242500 PROTEIN"/>
    <property type="match status" value="1"/>
</dbReference>
<reference evidence="3 5" key="2">
    <citation type="journal article" date="2018" name="Plant J.">
        <title>The Physcomitrella patens chromosome-scale assembly reveals moss genome structure and evolution.</title>
        <authorList>
            <person name="Lang D."/>
            <person name="Ullrich K.K."/>
            <person name="Murat F."/>
            <person name="Fuchs J."/>
            <person name="Jenkins J."/>
            <person name="Haas F.B."/>
            <person name="Piednoel M."/>
            <person name="Gundlach H."/>
            <person name="Van Bel M."/>
            <person name="Meyberg R."/>
            <person name="Vives C."/>
            <person name="Morata J."/>
            <person name="Symeonidi A."/>
            <person name="Hiss M."/>
            <person name="Muchero W."/>
            <person name="Kamisugi Y."/>
            <person name="Saleh O."/>
            <person name="Blanc G."/>
            <person name="Decker E.L."/>
            <person name="van Gessel N."/>
            <person name="Grimwood J."/>
            <person name="Hayes R.D."/>
            <person name="Graham S.W."/>
            <person name="Gunter L.E."/>
            <person name="McDaniel S.F."/>
            <person name="Hoernstein S.N.W."/>
            <person name="Larsson A."/>
            <person name="Li F.W."/>
            <person name="Perroud P.F."/>
            <person name="Phillips J."/>
            <person name="Ranjan P."/>
            <person name="Rokshar D.S."/>
            <person name="Rothfels C.J."/>
            <person name="Schneider L."/>
            <person name="Shu S."/>
            <person name="Stevenson D.W."/>
            <person name="Thummler F."/>
            <person name="Tillich M."/>
            <person name="Villarreal Aguilar J.C."/>
            <person name="Widiez T."/>
            <person name="Wong G.K."/>
            <person name="Wymore A."/>
            <person name="Zhang Y."/>
            <person name="Zimmer A.D."/>
            <person name="Quatrano R.S."/>
            <person name="Mayer K.F.X."/>
            <person name="Goodstein D."/>
            <person name="Casacuberta J.M."/>
            <person name="Vandepoele K."/>
            <person name="Reski R."/>
            <person name="Cuming A.C."/>
            <person name="Tuskan G.A."/>
            <person name="Maumus F."/>
            <person name="Salse J."/>
            <person name="Schmutz J."/>
            <person name="Rensing S.A."/>
        </authorList>
    </citation>
    <scope>NUCLEOTIDE SEQUENCE [LARGE SCALE GENOMIC DNA]</scope>
    <source>
        <strain evidence="4 5">cv. Gransden 2004</strain>
    </source>
</reference>
<sequence>MCSVVRSCSGQPTSLRVTPGFEDHRMMRDGSQNGTYPNRVPAEYGGCVLVMHPLHAASTKTEHIMSRYRPIAPKPVAKSEGAADQTDTHSISSLSADNSTTKSSTGTEYRKRSRKRPPDAKSTGSGKKGRGWKNLGAMTGRSSISEGYNVEFQPPSHSLTPIFPGAVARKFGNGGFQRFQQSFDRTRSGVSVSLSLSAKSSLGELQYEQGIASNFNNALRGNGDDLRLNIGISNAEGLEKDIGIVERAETNTTPSLFSGEQSNPGLRRESSFFDGASVPTGFGAGSETRTRLFERTTTANTPSLFSAERSNAASRMNSFFGCPTLASSHVADSEACSAENAGDSRKENIVTLSLLPTTPCFVNTRSTPSNTTSSLLRSDIRWSSAKEANSSSGDLNTSLTMSSKGRWFDEEAPLSGSAAAPQSFRSFSDPPAEASQDDAGEQVVDAHYLEQRHGGSSEAVMLTDEQDGVLWVNSAFKRLSNERMSSRMQAIGPHIDPLGIRTQLATLSYQPPFPASRCKAVLWGFLKKFIMHEGGTHKPSNLLEGQFKVTSPQAKVIAPLPVSALGSTITVESIESLDPHAAPLSEDFESVLETLSTVDMPSVITDLRFRVKWINTAYKIMVGQPKCSWLASTVGGAVDHVDSPASHRLGGDVLLVCDGTQLPEGIAAFTCRVGIRWSHQGDHCATSVPSEVVRLDDETAGGLFVWGFDV</sequence>
<keyword evidence="5" id="KW-1185">Reference proteome</keyword>
<feature type="region of interest" description="Disordered" evidence="1">
    <location>
        <begin position="419"/>
        <end position="440"/>
    </location>
</feature>
<dbReference type="PaxDb" id="3218-PP1S239_71V6.1"/>
<dbReference type="EnsemblPlants" id="Pp3c11_8450V3.1">
    <property type="protein sequence ID" value="Pp3c11_8450V3.1"/>
    <property type="gene ID" value="Pp3c11_8450"/>
</dbReference>
<dbReference type="RefSeq" id="XP_024389090.1">
    <property type="nucleotide sequence ID" value="XM_024533322.2"/>
</dbReference>
<feature type="compositionally biased region" description="Polar residues" evidence="1">
    <location>
        <begin position="88"/>
        <end position="107"/>
    </location>
</feature>
<name>A0A2K1JTY0_PHYPA</name>
<dbReference type="OrthoDB" id="1922150at2759"/>
<evidence type="ECO:0000256" key="1">
    <source>
        <dbReference type="SAM" id="MobiDB-lite"/>
    </source>
</evidence>
<proteinExistence type="predicted"/>